<dbReference type="AlphaFoldDB" id="A0AAW1PB68"/>
<proteinExistence type="predicted"/>
<name>A0AAW1PB68_9CHLO</name>
<comment type="caution">
    <text evidence="1">The sequence shown here is derived from an EMBL/GenBank/DDBJ whole genome shotgun (WGS) entry which is preliminary data.</text>
</comment>
<reference evidence="1 2" key="1">
    <citation type="journal article" date="2024" name="Nat. Commun.">
        <title>Phylogenomics reveals the evolutionary origins of lichenization in chlorophyte algae.</title>
        <authorList>
            <person name="Puginier C."/>
            <person name="Libourel C."/>
            <person name="Otte J."/>
            <person name="Skaloud P."/>
            <person name="Haon M."/>
            <person name="Grisel S."/>
            <person name="Petersen M."/>
            <person name="Berrin J.G."/>
            <person name="Delaux P.M."/>
            <person name="Dal Grande F."/>
            <person name="Keller J."/>
        </authorList>
    </citation>
    <scope>NUCLEOTIDE SEQUENCE [LARGE SCALE GENOMIC DNA]</scope>
    <source>
        <strain evidence="1 2">SAG 2043</strain>
    </source>
</reference>
<evidence type="ECO:0000313" key="1">
    <source>
        <dbReference type="EMBL" id="KAK9805666.1"/>
    </source>
</evidence>
<accession>A0AAW1PB68</accession>
<dbReference type="EMBL" id="JALJOR010000015">
    <property type="protein sequence ID" value="KAK9805666.1"/>
    <property type="molecule type" value="Genomic_DNA"/>
</dbReference>
<protein>
    <submittedName>
        <fullName evidence="1">Uncharacterized protein</fullName>
    </submittedName>
</protein>
<sequence>MLLPAHSTHNATDLGLASSPVLSTIASTVGVALGALFITRELKLEQDRVERANKPECGVCEGTGLVDCLCLGAPVTARITVDRSTGGPFSRRSSLLLSYQHLTVYPKVASRPSAKMLRQGAVQLIRGLRITSSSGSVIRLSPASSLFEASGLQGGAAARFSSALIETIGFQQCANQETQSCTVPGCSGACSHGRLLRRMTGQQRRPMSAQASETPRDAEHVHLGNEVDKELLRAAESGVDQLFYQVESHGDTFTELNVATTYEQLAKLAEGMSEEEKKQKIHDNKSFQTLVDMTIAGSSRFHSKQLTNIVKSLSSLDFDEDMLLDRISQTLLKRLSSATPDEVVALATGLADIGSSPSVVLFDALQKRAIELKDKVSQDQKTALEQAYDKLGYGHEGISEKIK</sequence>
<organism evidence="1 2">
    <name type="scientific">[Myrmecia] bisecta</name>
    <dbReference type="NCBI Taxonomy" id="41462"/>
    <lineage>
        <taxon>Eukaryota</taxon>
        <taxon>Viridiplantae</taxon>
        <taxon>Chlorophyta</taxon>
        <taxon>core chlorophytes</taxon>
        <taxon>Trebouxiophyceae</taxon>
        <taxon>Trebouxiales</taxon>
        <taxon>Trebouxiaceae</taxon>
        <taxon>Myrmecia</taxon>
    </lineage>
</organism>
<dbReference type="Proteomes" id="UP001489004">
    <property type="component" value="Unassembled WGS sequence"/>
</dbReference>
<keyword evidence="2" id="KW-1185">Reference proteome</keyword>
<gene>
    <name evidence="1" type="ORF">WJX72_010802</name>
</gene>
<evidence type="ECO:0000313" key="2">
    <source>
        <dbReference type="Proteomes" id="UP001489004"/>
    </source>
</evidence>